<proteinExistence type="inferred from homology"/>
<dbReference type="InterPro" id="IPR005750">
    <property type="entry name" value="UDP_GlcNAc_COvinyl_MurA"/>
</dbReference>
<dbReference type="SUPFAM" id="SSF55205">
    <property type="entry name" value="EPT/RTPC-like"/>
    <property type="match status" value="1"/>
</dbReference>
<feature type="active site" description="Proton donor" evidence="12">
    <location>
        <position position="116"/>
    </location>
</feature>
<gene>
    <name evidence="14" type="primary">murA2</name>
    <name evidence="12" type="synonym">murA</name>
    <name evidence="14" type="ORF">CLIT_4c01780</name>
</gene>
<protein>
    <recommendedName>
        <fullName evidence="12">UDP-N-acetylglucosamine 1-carboxyvinyltransferase</fullName>
        <ecNumber evidence="12">2.5.1.7</ecNumber>
    </recommendedName>
    <alternativeName>
        <fullName evidence="12">Enoylpyruvate transferase</fullName>
    </alternativeName>
    <alternativeName>
        <fullName evidence="12">UDP-N-acetylglucosamine enolpyruvyl transferase</fullName>
        <shortName evidence="12">EPT</shortName>
    </alternativeName>
</protein>
<comment type="similarity">
    <text evidence="10 12">Belongs to the EPSP synthase family. MurA subfamily.</text>
</comment>
<evidence type="ECO:0000313" key="15">
    <source>
        <dbReference type="Proteomes" id="UP000027946"/>
    </source>
</evidence>
<dbReference type="GO" id="GO:0019277">
    <property type="term" value="P:UDP-N-acetylgalactosamine biosynthetic process"/>
    <property type="evidence" value="ECO:0007669"/>
    <property type="project" value="InterPro"/>
</dbReference>
<keyword evidence="15" id="KW-1185">Reference proteome</keyword>
<evidence type="ECO:0000256" key="1">
    <source>
        <dbReference type="ARBA" id="ARBA00004496"/>
    </source>
</evidence>
<evidence type="ECO:0000259" key="13">
    <source>
        <dbReference type="Pfam" id="PF00275"/>
    </source>
</evidence>
<evidence type="ECO:0000256" key="2">
    <source>
        <dbReference type="ARBA" id="ARBA00004752"/>
    </source>
</evidence>
<evidence type="ECO:0000256" key="8">
    <source>
        <dbReference type="ARBA" id="ARBA00023306"/>
    </source>
</evidence>
<feature type="modified residue" description="2-(S-cysteinyl)pyruvic acid O-phosphothioketal" evidence="12">
    <location>
        <position position="116"/>
    </location>
</feature>
<dbReference type="GO" id="GO:0005737">
    <property type="term" value="C:cytoplasm"/>
    <property type="evidence" value="ECO:0007669"/>
    <property type="project" value="UniProtKB-SubCell"/>
</dbReference>
<dbReference type="GO" id="GO:0009252">
    <property type="term" value="P:peptidoglycan biosynthetic process"/>
    <property type="evidence" value="ECO:0007669"/>
    <property type="project" value="UniProtKB-UniRule"/>
</dbReference>
<dbReference type="EC" id="2.5.1.7" evidence="12"/>
<keyword evidence="5 12" id="KW-0808">Transferase</keyword>
<feature type="binding site" evidence="12">
    <location>
        <position position="326"/>
    </location>
    <ligand>
        <name>UDP-N-acetyl-alpha-D-glucosamine</name>
        <dbReference type="ChEBI" id="CHEBI:57705"/>
    </ligand>
</feature>
<keyword evidence="12" id="KW-0670">Pyruvate</keyword>
<keyword evidence="8 12" id="KW-0131">Cell cycle</keyword>
<evidence type="ECO:0000256" key="7">
    <source>
        <dbReference type="ARBA" id="ARBA00022984"/>
    </source>
</evidence>
<comment type="pathway">
    <text evidence="2 12">Cell wall biogenesis; peptidoglycan biosynthesis.</text>
</comment>
<dbReference type="RefSeq" id="WP_038262181.1">
    <property type="nucleotide sequence ID" value="NZ_FSRH01000013.1"/>
</dbReference>
<comment type="subcellular location">
    <subcellularLocation>
        <location evidence="1 12">Cytoplasm</location>
    </subcellularLocation>
</comment>
<keyword evidence="4 12" id="KW-0132">Cell division</keyword>
<comment type="caution">
    <text evidence="14">The sequence shown here is derived from an EMBL/GenBank/DDBJ whole genome shotgun (WGS) entry which is preliminary data.</text>
</comment>
<evidence type="ECO:0000256" key="6">
    <source>
        <dbReference type="ARBA" id="ARBA00022960"/>
    </source>
</evidence>
<dbReference type="GO" id="GO:0008760">
    <property type="term" value="F:UDP-N-acetylglucosamine 1-carboxyvinyltransferase activity"/>
    <property type="evidence" value="ECO:0007669"/>
    <property type="project" value="UniProtKB-UniRule"/>
</dbReference>
<dbReference type="InterPro" id="IPR050068">
    <property type="entry name" value="MurA_subfamily"/>
</dbReference>
<dbReference type="GO" id="GO:0071555">
    <property type="term" value="P:cell wall organization"/>
    <property type="evidence" value="ECO:0007669"/>
    <property type="project" value="UniProtKB-KW"/>
</dbReference>
<dbReference type="AlphaFoldDB" id="A0A069RH51"/>
<feature type="domain" description="Enolpyruvate transferase" evidence="13">
    <location>
        <begin position="7"/>
        <end position="404"/>
    </location>
</feature>
<dbReference type="PANTHER" id="PTHR43783:SF2">
    <property type="entry name" value="UDP-N-ACETYLGLUCOSAMINE 1-CARBOXYVINYLTRANSFERASE 2"/>
    <property type="match status" value="1"/>
</dbReference>
<feature type="binding site" evidence="12">
    <location>
        <position position="304"/>
    </location>
    <ligand>
        <name>UDP-N-acetyl-alpha-D-glucosamine</name>
        <dbReference type="ChEBI" id="CHEBI:57705"/>
    </ligand>
</feature>
<dbReference type="InterPro" id="IPR001986">
    <property type="entry name" value="Enolpyruvate_Tfrase_dom"/>
</dbReference>
<evidence type="ECO:0000256" key="11">
    <source>
        <dbReference type="ARBA" id="ARBA00047527"/>
    </source>
</evidence>
<evidence type="ECO:0000256" key="9">
    <source>
        <dbReference type="ARBA" id="ARBA00023316"/>
    </source>
</evidence>
<dbReference type="HAMAP" id="MF_00111">
    <property type="entry name" value="MurA"/>
    <property type="match status" value="1"/>
</dbReference>
<reference evidence="14 15" key="1">
    <citation type="submission" date="2014-03" db="EMBL/GenBank/DDBJ databases">
        <title>Genome sequence of Clostridium litorale W6, DSM 5388.</title>
        <authorList>
            <person name="Poehlein A."/>
            <person name="Jagirdar A."/>
            <person name="Khonsari B."/>
            <person name="Chibani C.M."/>
            <person name="Gutierrez Gutierrez D.A."/>
            <person name="Davydova E."/>
            <person name="Alghaithi H.S."/>
            <person name="Nair K.P."/>
            <person name="Dhamotharan K."/>
            <person name="Chandran L."/>
            <person name="G W."/>
            <person name="Daniel R."/>
        </authorList>
    </citation>
    <scope>NUCLEOTIDE SEQUENCE [LARGE SCALE GENOMIC DNA]</scope>
    <source>
        <strain evidence="14 15">W6</strain>
    </source>
</reference>
<dbReference type="Pfam" id="PF00275">
    <property type="entry name" value="EPSP_synthase"/>
    <property type="match status" value="1"/>
</dbReference>
<dbReference type="Gene3D" id="3.65.10.10">
    <property type="entry name" value="Enolpyruvate transferase domain"/>
    <property type="match status" value="2"/>
</dbReference>
<dbReference type="Proteomes" id="UP000027946">
    <property type="component" value="Unassembled WGS sequence"/>
</dbReference>
<comment type="catalytic activity">
    <reaction evidence="11 12">
        <text>phosphoenolpyruvate + UDP-N-acetyl-alpha-D-glucosamine = UDP-N-acetyl-3-O-(1-carboxyvinyl)-alpha-D-glucosamine + phosphate</text>
        <dbReference type="Rhea" id="RHEA:18681"/>
        <dbReference type="ChEBI" id="CHEBI:43474"/>
        <dbReference type="ChEBI" id="CHEBI:57705"/>
        <dbReference type="ChEBI" id="CHEBI:58702"/>
        <dbReference type="ChEBI" id="CHEBI:68483"/>
        <dbReference type="EC" id="2.5.1.7"/>
    </reaction>
</comment>
<name>A0A069RH51_PEPLI</name>
<dbReference type="EMBL" id="JJMM01000004">
    <property type="protein sequence ID" value="KDR96341.1"/>
    <property type="molecule type" value="Genomic_DNA"/>
</dbReference>
<dbReference type="GO" id="GO:0051301">
    <property type="term" value="P:cell division"/>
    <property type="evidence" value="ECO:0007669"/>
    <property type="project" value="UniProtKB-KW"/>
</dbReference>
<feature type="binding site" evidence="12">
    <location>
        <begin position="22"/>
        <end position="23"/>
    </location>
    <ligand>
        <name>phosphoenolpyruvate</name>
        <dbReference type="ChEBI" id="CHEBI:58702"/>
    </ligand>
</feature>
<evidence type="ECO:0000256" key="5">
    <source>
        <dbReference type="ARBA" id="ARBA00022679"/>
    </source>
</evidence>
<dbReference type="OrthoDB" id="9803760at2"/>
<dbReference type="UniPathway" id="UPA00219"/>
<keyword evidence="9 12" id="KW-0961">Cell wall biogenesis/degradation</keyword>
<keyword evidence="3 12" id="KW-0963">Cytoplasm</keyword>
<accession>A0A069RH51</accession>
<dbReference type="NCBIfam" id="NF009470">
    <property type="entry name" value="PRK12830.1"/>
    <property type="match status" value="1"/>
</dbReference>
<dbReference type="NCBIfam" id="TIGR01072">
    <property type="entry name" value="murA"/>
    <property type="match status" value="1"/>
</dbReference>
<comment type="function">
    <text evidence="12">Cell wall formation. Adds enolpyruvyl to UDP-N-acetylglucosamine.</text>
</comment>
<dbReference type="PANTHER" id="PTHR43783">
    <property type="entry name" value="UDP-N-ACETYLGLUCOSAMINE 1-CARBOXYVINYLTRANSFERASE"/>
    <property type="match status" value="1"/>
</dbReference>
<comment type="caution">
    <text evidence="12">Lacks conserved residue(s) required for the propagation of feature annotation.</text>
</comment>
<evidence type="ECO:0000256" key="10">
    <source>
        <dbReference type="ARBA" id="ARBA00038367"/>
    </source>
</evidence>
<dbReference type="STRING" id="1121324.CLIT_4c01780"/>
<dbReference type="eggNOG" id="COG0766">
    <property type="taxonomic scope" value="Bacteria"/>
</dbReference>
<dbReference type="InterPro" id="IPR013792">
    <property type="entry name" value="RNA3'P_cycl/enolpyr_Trfase_a/b"/>
</dbReference>
<dbReference type="GO" id="GO:0008360">
    <property type="term" value="P:regulation of cell shape"/>
    <property type="evidence" value="ECO:0007669"/>
    <property type="project" value="UniProtKB-KW"/>
</dbReference>
<sequence>MGKFIVDGKARLTGQVKIGGFKNAAVAILPACILASGEFRINNLPNISDIRLLCKMLQQMGAQVKFEEGSAYIDTRGIKECDATFEMAKKLRASYYLLGAGLARFKKARVAYPGGCEIGTRPIDQHKKGFEALGGHMNLEHGVIDVSANSLDGCDIYMDVVSVGATMNVMLASVLANGTTVIENAAKEPHVVDLANFLNAMGAKVIGAGTDIIRIKGVQKLAGCEYTVIPDQIEAGTYMAMAAATGGDVLVKDVIPLHLEPVSAKLREMGVTVEEYDDSIRIIGNENLCSVNIKTLVYPGFPTDMQQPMTPLLLKCAGTSIVTETIFESRFGHVDELNRMGAGIKLENGTVIIEGPKELSAASVKASDLRAGAALIIAGLMSEGKTEIENIQHIDRGYENILEKIRGLGGKIERIGEESKDDF</sequence>
<organism evidence="14 15">
    <name type="scientific">Peptoclostridium litorale DSM 5388</name>
    <dbReference type="NCBI Taxonomy" id="1121324"/>
    <lineage>
        <taxon>Bacteria</taxon>
        <taxon>Bacillati</taxon>
        <taxon>Bacillota</taxon>
        <taxon>Clostridia</taxon>
        <taxon>Peptostreptococcales</taxon>
        <taxon>Peptoclostridiaceae</taxon>
        <taxon>Peptoclostridium</taxon>
    </lineage>
</organism>
<evidence type="ECO:0000256" key="12">
    <source>
        <dbReference type="HAMAP-Rule" id="MF_00111"/>
    </source>
</evidence>
<evidence type="ECO:0000313" key="14">
    <source>
        <dbReference type="EMBL" id="KDR96341.1"/>
    </source>
</evidence>
<dbReference type="FunFam" id="3.65.10.10:FF:000001">
    <property type="entry name" value="UDP-N-acetylglucosamine 1-carboxyvinyltransferase"/>
    <property type="match status" value="1"/>
</dbReference>
<feature type="binding site" evidence="12">
    <location>
        <begin position="121"/>
        <end position="125"/>
    </location>
    <ligand>
        <name>UDP-N-acetyl-alpha-D-glucosamine</name>
        <dbReference type="ChEBI" id="CHEBI:57705"/>
    </ligand>
</feature>
<dbReference type="CDD" id="cd01555">
    <property type="entry name" value="UdpNAET"/>
    <property type="match status" value="1"/>
</dbReference>
<dbReference type="InterPro" id="IPR036968">
    <property type="entry name" value="Enolpyruvate_Tfrase_sf"/>
</dbReference>
<evidence type="ECO:0000256" key="4">
    <source>
        <dbReference type="ARBA" id="ARBA00022618"/>
    </source>
</evidence>
<keyword evidence="7 12" id="KW-0573">Peptidoglycan synthesis</keyword>
<dbReference type="NCBIfam" id="NF006873">
    <property type="entry name" value="PRK09369.1"/>
    <property type="match status" value="1"/>
</dbReference>
<evidence type="ECO:0000256" key="3">
    <source>
        <dbReference type="ARBA" id="ARBA00022490"/>
    </source>
</evidence>
<keyword evidence="6 12" id="KW-0133">Cell shape</keyword>
<feature type="binding site" evidence="12">
    <location>
        <position position="92"/>
    </location>
    <ligand>
        <name>UDP-N-acetyl-alpha-D-glucosamine</name>
        <dbReference type="ChEBI" id="CHEBI:57705"/>
    </ligand>
</feature>